<dbReference type="PROSITE" id="PS50046">
    <property type="entry name" value="PHYTOCHROME_2"/>
    <property type="match status" value="1"/>
</dbReference>
<evidence type="ECO:0000256" key="1">
    <source>
        <dbReference type="ARBA" id="ARBA00022543"/>
    </source>
</evidence>
<dbReference type="InterPro" id="IPR029016">
    <property type="entry name" value="GAF-like_dom_sf"/>
</dbReference>
<evidence type="ECO:0000313" key="7">
    <source>
        <dbReference type="EMBL" id="MCW1883560.1"/>
    </source>
</evidence>
<dbReference type="InterPro" id="IPR016132">
    <property type="entry name" value="Phyto_chromo_attachment"/>
</dbReference>
<evidence type="ECO:0000259" key="6">
    <source>
        <dbReference type="PROSITE" id="PS50112"/>
    </source>
</evidence>
<keyword evidence="8" id="KW-1185">Reference proteome</keyword>
<dbReference type="InterPro" id="IPR043150">
    <property type="entry name" value="Phytochrome_PHY_sf"/>
</dbReference>
<keyword evidence="3" id="KW-0157">Chromophore</keyword>
<proteinExistence type="predicted"/>
<gene>
    <name evidence="7" type="ORF">OKA04_02400</name>
</gene>
<evidence type="ECO:0000256" key="3">
    <source>
        <dbReference type="ARBA" id="ARBA00022991"/>
    </source>
</evidence>
<accession>A0ABT3FJ12</accession>
<dbReference type="Gene3D" id="3.30.450.40">
    <property type="match status" value="1"/>
</dbReference>
<dbReference type="Gene3D" id="3.30.450.20">
    <property type="entry name" value="PAS domain"/>
    <property type="match status" value="1"/>
</dbReference>
<keyword evidence="4" id="KW-0675">Receptor</keyword>
<dbReference type="InterPro" id="IPR013654">
    <property type="entry name" value="PAS_2"/>
</dbReference>
<dbReference type="EMBL" id="JAPDDS010000001">
    <property type="protein sequence ID" value="MCW1883560.1"/>
    <property type="molecule type" value="Genomic_DNA"/>
</dbReference>
<name>A0ABT3FJ12_9BACT</name>
<evidence type="ECO:0000313" key="8">
    <source>
        <dbReference type="Proteomes" id="UP001207930"/>
    </source>
</evidence>
<dbReference type="Pfam" id="PF08446">
    <property type="entry name" value="PAS_2"/>
    <property type="match status" value="1"/>
</dbReference>
<protein>
    <submittedName>
        <fullName evidence="7">GAF domain-containing protein</fullName>
    </submittedName>
</protein>
<dbReference type="Gene3D" id="3.30.450.270">
    <property type="match status" value="1"/>
</dbReference>
<dbReference type="Pfam" id="PF01590">
    <property type="entry name" value="GAF"/>
    <property type="match status" value="1"/>
</dbReference>
<comment type="caution">
    <text evidence="7">The sequence shown here is derived from an EMBL/GenBank/DDBJ whole genome shotgun (WGS) entry which is preliminary data.</text>
</comment>
<evidence type="ECO:0000256" key="4">
    <source>
        <dbReference type="ARBA" id="ARBA00023170"/>
    </source>
</evidence>
<organism evidence="7 8">
    <name type="scientific">Luteolibacter flavescens</name>
    <dbReference type="NCBI Taxonomy" id="1859460"/>
    <lineage>
        <taxon>Bacteria</taxon>
        <taxon>Pseudomonadati</taxon>
        <taxon>Verrucomicrobiota</taxon>
        <taxon>Verrucomicrobiia</taxon>
        <taxon>Verrucomicrobiales</taxon>
        <taxon>Verrucomicrobiaceae</taxon>
        <taxon>Luteolibacter</taxon>
    </lineage>
</organism>
<dbReference type="InterPro" id="IPR035965">
    <property type="entry name" value="PAS-like_dom_sf"/>
</dbReference>
<dbReference type="SUPFAM" id="SSF55781">
    <property type="entry name" value="GAF domain-like"/>
    <property type="match status" value="2"/>
</dbReference>
<dbReference type="Pfam" id="PF00360">
    <property type="entry name" value="PHY"/>
    <property type="match status" value="1"/>
</dbReference>
<dbReference type="InterPro" id="IPR013515">
    <property type="entry name" value="Phytochrome_cen-reg"/>
</dbReference>
<dbReference type="SUPFAM" id="SSF55785">
    <property type="entry name" value="PYP-like sensor domain (PAS domain)"/>
    <property type="match status" value="1"/>
</dbReference>
<evidence type="ECO:0000259" key="5">
    <source>
        <dbReference type="PROSITE" id="PS50046"/>
    </source>
</evidence>
<dbReference type="RefSeq" id="WP_264499519.1">
    <property type="nucleotide sequence ID" value="NZ_JAPDDS010000001.1"/>
</dbReference>
<sequence>MMEEADARNIIALEAAGIQPHGLLFVLHGTDFLITQASANCSRLIGRRPAELLGKTLPELVDPRSRSVVEAALRESSDRDPESFRATMLTGDGREGVAFEGIIHRLSGGCAVVELERDPVLPDGSSPSPGPDSSLRFVRRSLAAVSGHVLPVDAARALAREVRGFIGFDRVMVQRIGEDGSGEIVADEHGVGMASLLGLRIQAAGMASDSREEFLAGRPRYYFDAAASPVPLIPSACPHAGALPDLSRAVLRSLPVAQVRHLAALEVTSGLTLPLVVSDRLWGLVVCQHRRRKYLTHEQRLAASLGVRVFSDQMALRERAAELQDMAVARAAASSVVADITSDAGFLEDLGKSLEGFLRILEADGVALLSVEAIHSVGSVPDRAMLSSFHDELKEMASRETRITDGAADLFSSLAGCLPRAAGVAAIPLGRGEWLVGFRDEKVSLLPCARDLSVPGNVGREAEIRGRSAPWPSTMTALATEIRSALLDLSRYHAARSERTSRNLRHLAGAVAHEVKNKLQPGVLALAMLRADQGYPLRGEFSQLAELGERALHDLAKFTTVMLDYSGESFMESLDVALIDEAVKQATEPRYS</sequence>
<dbReference type="Proteomes" id="UP001207930">
    <property type="component" value="Unassembled WGS sequence"/>
</dbReference>
<reference evidence="7 8" key="1">
    <citation type="submission" date="2022-10" db="EMBL/GenBank/DDBJ databases">
        <title>Luteolibacter flavescens strain MCCC 1K03193, whole genome shotgun sequencing project.</title>
        <authorList>
            <person name="Zhao G."/>
            <person name="Shen L."/>
        </authorList>
    </citation>
    <scope>NUCLEOTIDE SEQUENCE [LARGE SCALE GENOMIC DNA]</scope>
    <source>
        <strain evidence="7 8">MCCC 1K03193</strain>
    </source>
</reference>
<dbReference type="InterPro" id="IPR000014">
    <property type="entry name" value="PAS"/>
</dbReference>
<dbReference type="CDD" id="cd00130">
    <property type="entry name" value="PAS"/>
    <property type="match status" value="1"/>
</dbReference>
<dbReference type="PROSITE" id="PS50112">
    <property type="entry name" value="PAS"/>
    <property type="match status" value="1"/>
</dbReference>
<feature type="domain" description="Phytochrome chromophore attachment site" evidence="5">
    <location>
        <begin position="157"/>
        <end position="308"/>
    </location>
</feature>
<feature type="domain" description="PAS" evidence="6">
    <location>
        <begin position="34"/>
        <end position="80"/>
    </location>
</feature>
<keyword evidence="2" id="KW-0716">Sensory transduction</keyword>
<dbReference type="InterPro" id="IPR003018">
    <property type="entry name" value="GAF"/>
</dbReference>
<evidence type="ECO:0000256" key="2">
    <source>
        <dbReference type="ARBA" id="ARBA00022606"/>
    </source>
</evidence>
<keyword evidence="1" id="KW-0600">Photoreceptor protein</keyword>
<dbReference type="SMART" id="SM00091">
    <property type="entry name" value="PAS"/>
    <property type="match status" value="1"/>
</dbReference>